<dbReference type="SUPFAM" id="SSF53474">
    <property type="entry name" value="alpha/beta-Hydrolases"/>
    <property type="match status" value="1"/>
</dbReference>
<dbReference type="PANTHER" id="PTHR43798:SF33">
    <property type="entry name" value="HYDROLASE, PUTATIVE (AFU_ORTHOLOGUE AFUA_2G14860)-RELATED"/>
    <property type="match status" value="1"/>
</dbReference>
<organism evidence="2 3">
    <name type="scientific">Streptomyces albiaxialis</name>
    <dbReference type="NCBI Taxonomy" id="329523"/>
    <lineage>
        <taxon>Bacteria</taxon>
        <taxon>Bacillati</taxon>
        <taxon>Actinomycetota</taxon>
        <taxon>Actinomycetes</taxon>
        <taxon>Kitasatosporales</taxon>
        <taxon>Streptomycetaceae</taxon>
        <taxon>Streptomyces</taxon>
    </lineage>
</organism>
<reference evidence="3" key="1">
    <citation type="journal article" date="2019" name="Int. J. Syst. Evol. Microbiol.">
        <title>The Global Catalogue of Microorganisms (GCM) 10K type strain sequencing project: providing services to taxonomists for standard genome sequencing and annotation.</title>
        <authorList>
            <consortium name="The Broad Institute Genomics Platform"/>
            <consortium name="The Broad Institute Genome Sequencing Center for Infectious Disease"/>
            <person name="Wu L."/>
            <person name="Ma J."/>
        </authorList>
    </citation>
    <scope>NUCLEOTIDE SEQUENCE [LARGE SCALE GENOMIC DNA]</scope>
    <source>
        <strain evidence="3">JCM 15478</strain>
    </source>
</reference>
<gene>
    <name evidence="2" type="ORF">GCM10009801_31200</name>
</gene>
<protein>
    <submittedName>
        <fullName evidence="2">Alpha/beta hydrolase</fullName>
    </submittedName>
</protein>
<dbReference type="InterPro" id="IPR000073">
    <property type="entry name" value="AB_hydrolase_1"/>
</dbReference>
<feature type="domain" description="AB hydrolase-1" evidence="1">
    <location>
        <begin position="38"/>
        <end position="293"/>
    </location>
</feature>
<evidence type="ECO:0000313" key="2">
    <source>
        <dbReference type="EMBL" id="GAA2076050.1"/>
    </source>
</evidence>
<dbReference type="Proteomes" id="UP001500016">
    <property type="component" value="Unassembled WGS sequence"/>
</dbReference>
<dbReference type="InterPro" id="IPR050266">
    <property type="entry name" value="AB_hydrolase_sf"/>
</dbReference>
<accession>A0ABP5HGF9</accession>
<dbReference type="PANTHER" id="PTHR43798">
    <property type="entry name" value="MONOACYLGLYCEROL LIPASE"/>
    <property type="match status" value="1"/>
</dbReference>
<dbReference type="RefSeq" id="WP_344528240.1">
    <property type="nucleotide sequence ID" value="NZ_BAAAPE010000007.1"/>
</dbReference>
<dbReference type="GO" id="GO:0016787">
    <property type="term" value="F:hydrolase activity"/>
    <property type="evidence" value="ECO:0007669"/>
    <property type="project" value="UniProtKB-KW"/>
</dbReference>
<proteinExistence type="predicted"/>
<evidence type="ECO:0000313" key="3">
    <source>
        <dbReference type="Proteomes" id="UP001500016"/>
    </source>
</evidence>
<dbReference type="EMBL" id="BAAAPE010000007">
    <property type="protein sequence ID" value="GAA2076050.1"/>
    <property type="molecule type" value="Genomic_DNA"/>
</dbReference>
<sequence>MTNESTSPVRFAPPVGGLQEVDGRRVFAHQMGSGGPAVVFVPGASAVGLDYLGVQQQVSRFTTTVVYDRGGTGYSDPLPLPRPAAVIATELRELLRALDVPGPYVLAAHSLGGLYAHRFAQLFPQEVAGMVCLDVFHRDWDSFMPPSASLDAVERMAPGREQMAQMRPALREMFAEMFADYPEPVRRALTEAHVSDEWTDAGVAERSGLAALAAELRCGPGLPDVPVVALTVVGADPGEQALTSERTAREMREARKRMDAALVDSVSYGEQRVIADTSHHRLCFERPDAVVQAVRDVVHRADRL</sequence>
<name>A0ABP5HGF9_9ACTN</name>
<keyword evidence="2" id="KW-0378">Hydrolase</keyword>
<comment type="caution">
    <text evidence="2">The sequence shown here is derived from an EMBL/GenBank/DDBJ whole genome shotgun (WGS) entry which is preliminary data.</text>
</comment>
<dbReference type="Pfam" id="PF12697">
    <property type="entry name" value="Abhydrolase_6"/>
    <property type="match status" value="1"/>
</dbReference>
<evidence type="ECO:0000259" key="1">
    <source>
        <dbReference type="Pfam" id="PF12697"/>
    </source>
</evidence>
<keyword evidence="3" id="KW-1185">Reference proteome</keyword>
<dbReference type="Gene3D" id="3.40.50.1820">
    <property type="entry name" value="alpha/beta hydrolase"/>
    <property type="match status" value="1"/>
</dbReference>
<dbReference type="InterPro" id="IPR029058">
    <property type="entry name" value="AB_hydrolase_fold"/>
</dbReference>